<dbReference type="GO" id="GO:0005737">
    <property type="term" value="C:cytoplasm"/>
    <property type="evidence" value="ECO:0007669"/>
    <property type="project" value="UniProtKB-SubCell"/>
</dbReference>
<dbReference type="RefSeq" id="XP_072559157.1">
    <property type="nucleotide sequence ID" value="XM_072703056.1"/>
</dbReference>
<proteinExistence type="predicted"/>
<evidence type="ECO:0000313" key="3">
    <source>
        <dbReference type="Ensembl" id="ENSPKIP00000035080.1"/>
    </source>
</evidence>
<dbReference type="Gene3D" id="1.20.1280.50">
    <property type="match status" value="1"/>
</dbReference>
<dbReference type="PANTHER" id="PTHR12874">
    <property type="entry name" value="F-BOX ONLY PROTEIN 48-RELATED"/>
    <property type="match status" value="1"/>
</dbReference>
<organism evidence="3 4">
    <name type="scientific">Paramormyrops kingsleyae</name>
    <dbReference type="NCBI Taxonomy" id="1676925"/>
    <lineage>
        <taxon>Eukaryota</taxon>
        <taxon>Metazoa</taxon>
        <taxon>Chordata</taxon>
        <taxon>Craniata</taxon>
        <taxon>Vertebrata</taxon>
        <taxon>Euteleostomi</taxon>
        <taxon>Actinopterygii</taxon>
        <taxon>Neopterygii</taxon>
        <taxon>Teleostei</taxon>
        <taxon>Osteoglossocephala</taxon>
        <taxon>Osteoglossomorpha</taxon>
        <taxon>Osteoglossiformes</taxon>
        <taxon>Mormyridae</taxon>
        <taxon>Paramormyrops</taxon>
    </lineage>
</organism>
<sequence length="514" mass="59962">MALLNGRWERELQEQISLLSAGSAESSEQPEHLGTGLTRIGLLHLSDEVLILILRQLDPVSLLRVGSTCRTMFRICSCSSLWTPHFQASFGVPFAAATCSVSAKDGFRLIFMWRTLYKSLHFNRSLQEKLFAEIPFPPDKYWIQWLVLEETVPLPPVRLAFGEIETLWGIQTDLLERKEQETADEGTLTLEWSELHRRALQQHGSLAVVFQHVLNQHEPSDHRELEDLFYQYRRHRFHWFFSYWLFRQPAPLDRQLRTIYLQWRPHSRRKVSSWGSALCDVRYLASLHQVTADYWRGRLACGDEAAGIQTVENYFSMCKSLVAWILGRGWGGLKRKKVYEDTLRGVYRLLRREMLDSLVERDRFWQVAKMQMCRVCTLAETAINYVNWKMIETLPYYKLYLVSGNVIYLQHVQSFLSRKRLVHDWIHLEENSWLRCLLSDELYRLLEYDTKITQDGLHGDSVSAQLTRVLWLYLHSGQQLYMEALKAMALQCAHASLGYYAALAAGGLLPLPGW</sequence>
<comment type="function">
    <text evidence="1">Substrate recognition component of a SCF (SKP1-CUL1-F-box protein) E3 ubiquitin-protein ligase complex which mediates the ubiquitination and subsequent proteasomal degradation of target proteins and acts as a regulator of mTOR signaling.</text>
</comment>
<keyword evidence="1" id="KW-0833">Ubl conjugation pathway</keyword>
<accession>A0A3B3SXH2</accession>
<dbReference type="KEGG" id="pki:111836120"/>
<reference evidence="3" key="1">
    <citation type="submission" date="2025-08" db="UniProtKB">
        <authorList>
            <consortium name="Ensembl"/>
        </authorList>
    </citation>
    <scope>IDENTIFICATION</scope>
</reference>
<dbReference type="STRING" id="1676925.ENSPKIP00000035080"/>
<dbReference type="InterPro" id="IPR001810">
    <property type="entry name" value="F-box_dom"/>
</dbReference>
<dbReference type="GO" id="GO:0016567">
    <property type="term" value="P:protein ubiquitination"/>
    <property type="evidence" value="ECO:0007669"/>
    <property type="project" value="UniProtKB-UniRule"/>
</dbReference>
<feature type="domain" description="F-box" evidence="2">
    <location>
        <begin position="39"/>
        <end position="85"/>
    </location>
</feature>
<dbReference type="GeneTree" id="ENSGT00620000089228"/>
<comment type="pathway">
    <text evidence="1">Protein modification; protein ubiquitination.</text>
</comment>
<evidence type="ECO:0000313" key="4">
    <source>
        <dbReference type="Proteomes" id="UP000261540"/>
    </source>
</evidence>
<dbReference type="GeneID" id="111836120"/>
<comment type="subcellular location">
    <subcellularLocation>
        <location evidence="1">Cytoplasm</location>
    </subcellularLocation>
</comment>
<comment type="subunit">
    <text evidence="1">Part of the SCF (SKP1-CUL1-F-box) E3 ubiquitin-protein ligase complex SCF(FBXO9).</text>
</comment>
<protein>
    <recommendedName>
        <fullName evidence="1">F-box only protein</fullName>
    </recommendedName>
</protein>
<dbReference type="SUPFAM" id="SSF81383">
    <property type="entry name" value="F-box domain"/>
    <property type="match status" value="1"/>
</dbReference>
<evidence type="ECO:0000259" key="2">
    <source>
        <dbReference type="PROSITE" id="PS50181"/>
    </source>
</evidence>
<dbReference type="GO" id="GO:0031146">
    <property type="term" value="P:SCF-dependent proteasomal ubiquitin-dependent protein catabolic process"/>
    <property type="evidence" value="ECO:0007669"/>
    <property type="project" value="UniProtKB-UniRule"/>
</dbReference>
<dbReference type="Pfam" id="PF12937">
    <property type="entry name" value="F-box-like"/>
    <property type="match status" value="1"/>
</dbReference>
<dbReference type="CDD" id="cd09917">
    <property type="entry name" value="F-box_SF"/>
    <property type="match status" value="1"/>
</dbReference>
<name>A0A3B3SXH2_9TELE</name>
<keyword evidence="1" id="KW-0963">Cytoplasm</keyword>
<dbReference type="InterPro" id="IPR036047">
    <property type="entry name" value="F-box-like_dom_sf"/>
</dbReference>
<evidence type="ECO:0000256" key="1">
    <source>
        <dbReference type="RuleBase" id="RU369085"/>
    </source>
</evidence>
<dbReference type="RefSeq" id="XP_023652884.1">
    <property type="nucleotide sequence ID" value="XM_023797116.2"/>
</dbReference>
<dbReference type="AlphaFoldDB" id="A0A3B3SXH2"/>
<dbReference type="PROSITE" id="PS50181">
    <property type="entry name" value="FBOX"/>
    <property type="match status" value="1"/>
</dbReference>
<dbReference type="Ensembl" id="ENSPKIT00000016006.1">
    <property type="protein sequence ID" value="ENSPKIP00000035080.1"/>
    <property type="gene ID" value="ENSPKIG00000014157.1"/>
</dbReference>
<keyword evidence="4" id="KW-1185">Reference proteome</keyword>
<dbReference type="GO" id="GO:0019005">
    <property type="term" value="C:SCF ubiquitin ligase complex"/>
    <property type="evidence" value="ECO:0007669"/>
    <property type="project" value="UniProtKB-UniRule"/>
</dbReference>
<dbReference type="Proteomes" id="UP000261540">
    <property type="component" value="Unplaced"/>
</dbReference>
<reference evidence="3" key="2">
    <citation type="submission" date="2025-09" db="UniProtKB">
        <authorList>
            <consortium name="Ensembl"/>
        </authorList>
    </citation>
    <scope>IDENTIFICATION</scope>
</reference>
<dbReference type="OrthoDB" id="9856535at2759"/>
<dbReference type="PANTHER" id="PTHR12874:SF9">
    <property type="entry name" value="F-BOX ONLY PROTEIN 48"/>
    <property type="match status" value="1"/>
</dbReference>